<sequence length="311" mass="33094">MRVIFAGTPEFARLAYEAIAKAGHEVPLVLTQPDRPSGRGLKLTPSPVKQEALAQGAQVLQPQSLRLDGKYPDEARQVQQVLQALAPDVMVVAAYGLILPQWVLDLPKYGCLNIHASLLPRWRGAAPIQRAIEAGDAQTGVAIMQMDAGLDTGDVLLEKSIDITDQTAAELHDQLAQMGAECITAVLGKLGTAELKAVPQPEEGVTYAAKLEKSEAPIDINQDAQTIARRIRAFNPVPGATLQLPGLKDPVKVWQAVALDENTGAVPGSVLRATAEGVDIATGQGVLRLLELQKAGGKRQPVAVFVTGWKP</sequence>
<dbReference type="AlphaFoldDB" id="A0A918JLK5"/>
<dbReference type="EMBL" id="BMYS01000006">
    <property type="protein sequence ID" value="GGW83706.1"/>
    <property type="molecule type" value="Genomic_DNA"/>
</dbReference>
<keyword evidence="6 8" id="KW-0648">Protein biosynthesis</keyword>
<evidence type="ECO:0000256" key="7">
    <source>
        <dbReference type="ARBA" id="ARBA00048558"/>
    </source>
</evidence>
<feature type="domain" description="Formyl transferase N-terminal" evidence="9">
    <location>
        <begin position="1"/>
        <end position="186"/>
    </location>
</feature>
<evidence type="ECO:0000259" key="10">
    <source>
        <dbReference type="Pfam" id="PF02911"/>
    </source>
</evidence>
<dbReference type="Pfam" id="PF00551">
    <property type="entry name" value="Formyl_trans_N"/>
    <property type="match status" value="1"/>
</dbReference>
<dbReference type="PANTHER" id="PTHR11138">
    <property type="entry name" value="METHIONYL-TRNA FORMYLTRANSFERASE"/>
    <property type="match status" value="1"/>
</dbReference>
<evidence type="ECO:0000256" key="4">
    <source>
        <dbReference type="ARBA" id="ARBA00016014"/>
    </source>
</evidence>
<dbReference type="InterPro" id="IPR036477">
    <property type="entry name" value="Formyl_transf_N_sf"/>
</dbReference>
<evidence type="ECO:0000259" key="9">
    <source>
        <dbReference type="Pfam" id="PF00551"/>
    </source>
</evidence>
<evidence type="ECO:0000256" key="3">
    <source>
        <dbReference type="ARBA" id="ARBA00012261"/>
    </source>
</evidence>
<reference evidence="11" key="1">
    <citation type="journal article" date="2014" name="Int. J. Syst. Evol. Microbiol.">
        <title>Complete genome sequence of Corynebacterium casei LMG S-19264T (=DSM 44701T), isolated from a smear-ripened cheese.</title>
        <authorList>
            <consortium name="US DOE Joint Genome Institute (JGI-PGF)"/>
            <person name="Walter F."/>
            <person name="Albersmeier A."/>
            <person name="Kalinowski J."/>
            <person name="Ruckert C."/>
        </authorList>
    </citation>
    <scope>NUCLEOTIDE SEQUENCE</scope>
    <source>
        <strain evidence="11">KCTC 23732</strain>
    </source>
</reference>
<dbReference type="InterPro" id="IPR041711">
    <property type="entry name" value="Met-tRNA-FMT_N"/>
</dbReference>
<dbReference type="InterPro" id="IPR044135">
    <property type="entry name" value="Met-tRNA-FMT_C"/>
</dbReference>
<evidence type="ECO:0000256" key="8">
    <source>
        <dbReference type="HAMAP-Rule" id="MF_00182"/>
    </source>
</evidence>
<dbReference type="CDD" id="cd08704">
    <property type="entry name" value="Met_tRNA_FMT_C"/>
    <property type="match status" value="1"/>
</dbReference>
<reference evidence="11" key="2">
    <citation type="submission" date="2020-09" db="EMBL/GenBank/DDBJ databases">
        <authorList>
            <person name="Sun Q."/>
            <person name="Kim S."/>
        </authorList>
    </citation>
    <scope>NUCLEOTIDE SEQUENCE</scope>
    <source>
        <strain evidence="11">KCTC 23732</strain>
    </source>
</reference>
<evidence type="ECO:0000256" key="2">
    <source>
        <dbReference type="ARBA" id="ARBA00010699"/>
    </source>
</evidence>
<dbReference type="HAMAP" id="MF_00182">
    <property type="entry name" value="Formyl_trans"/>
    <property type="match status" value="1"/>
</dbReference>
<dbReference type="NCBIfam" id="TIGR00460">
    <property type="entry name" value="fmt"/>
    <property type="match status" value="1"/>
</dbReference>
<gene>
    <name evidence="8 11" type="primary">fmt</name>
    <name evidence="11" type="ORF">GCM10011450_12250</name>
</gene>
<dbReference type="PANTHER" id="PTHR11138:SF5">
    <property type="entry name" value="METHIONYL-TRNA FORMYLTRANSFERASE, MITOCHONDRIAL"/>
    <property type="match status" value="1"/>
</dbReference>
<evidence type="ECO:0000313" key="11">
    <source>
        <dbReference type="EMBL" id="GGW83706.1"/>
    </source>
</evidence>
<protein>
    <recommendedName>
        <fullName evidence="4 8">Methionyl-tRNA formyltransferase</fullName>
        <ecNumber evidence="3 8">2.1.2.9</ecNumber>
    </recommendedName>
</protein>
<dbReference type="GO" id="GO:0004479">
    <property type="term" value="F:methionyl-tRNA formyltransferase activity"/>
    <property type="evidence" value="ECO:0007669"/>
    <property type="project" value="UniProtKB-UniRule"/>
</dbReference>
<dbReference type="Gene3D" id="3.10.25.10">
    <property type="entry name" value="Formyl transferase, C-terminal domain"/>
    <property type="match status" value="1"/>
</dbReference>
<keyword evidence="12" id="KW-1185">Reference proteome</keyword>
<dbReference type="Pfam" id="PF02911">
    <property type="entry name" value="Formyl_trans_C"/>
    <property type="match status" value="1"/>
</dbReference>
<keyword evidence="5 8" id="KW-0808">Transferase</keyword>
<dbReference type="InterPro" id="IPR005794">
    <property type="entry name" value="Fmt"/>
</dbReference>
<dbReference type="Gene3D" id="3.40.50.170">
    <property type="entry name" value="Formyl transferase, N-terminal domain"/>
    <property type="match status" value="1"/>
</dbReference>
<dbReference type="GO" id="GO:0005829">
    <property type="term" value="C:cytosol"/>
    <property type="evidence" value="ECO:0007669"/>
    <property type="project" value="TreeGrafter"/>
</dbReference>
<dbReference type="SUPFAM" id="SSF53328">
    <property type="entry name" value="Formyltransferase"/>
    <property type="match status" value="1"/>
</dbReference>
<dbReference type="Proteomes" id="UP000608345">
    <property type="component" value="Unassembled WGS sequence"/>
</dbReference>
<dbReference type="InterPro" id="IPR037022">
    <property type="entry name" value="Formyl_trans_C_sf"/>
</dbReference>
<dbReference type="CDD" id="cd08646">
    <property type="entry name" value="FMT_core_Met-tRNA-FMT_N"/>
    <property type="match status" value="1"/>
</dbReference>
<evidence type="ECO:0000256" key="1">
    <source>
        <dbReference type="ARBA" id="ARBA00002606"/>
    </source>
</evidence>
<comment type="catalytic activity">
    <reaction evidence="7 8">
        <text>L-methionyl-tRNA(fMet) + (6R)-10-formyltetrahydrofolate = N-formyl-L-methionyl-tRNA(fMet) + (6S)-5,6,7,8-tetrahydrofolate + H(+)</text>
        <dbReference type="Rhea" id="RHEA:24380"/>
        <dbReference type="Rhea" id="RHEA-COMP:9952"/>
        <dbReference type="Rhea" id="RHEA-COMP:9953"/>
        <dbReference type="ChEBI" id="CHEBI:15378"/>
        <dbReference type="ChEBI" id="CHEBI:57453"/>
        <dbReference type="ChEBI" id="CHEBI:78530"/>
        <dbReference type="ChEBI" id="CHEBI:78844"/>
        <dbReference type="ChEBI" id="CHEBI:195366"/>
        <dbReference type="EC" id="2.1.2.9"/>
    </reaction>
</comment>
<dbReference type="SUPFAM" id="SSF50486">
    <property type="entry name" value="FMT C-terminal domain-like"/>
    <property type="match status" value="1"/>
</dbReference>
<comment type="similarity">
    <text evidence="2 8">Belongs to the Fmt family.</text>
</comment>
<evidence type="ECO:0000256" key="5">
    <source>
        <dbReference type="ARBA" id="ARBA00022679"/>
    </source>
</evidence>
<comment type="function">
    <text evidence="1 8">Attaches a formyl group to the free amino group of methionyl-tRNA(fMet). The formyl group appears to play a dual role in the initiator identity of N-formylmethionyl-tRNA by promoting its recognition by IF2 and preventing the misappropriation of this tRNA by the elongation apparatus.</text>
</comment>
<feature type="binding site" evidence="8">
    <location>
        <begin position="117"/>
        <end position="120"/>
    </location>
    <ligand>
        <name>(6S)-5,6,7,8-tetrahydrofolate</name>
        <dbReference type="ChEBI" id="CHEBI:57453"/>
    </ligand>
</feature>
<organism evidence="11 12">
    <name type="scientific">Advenella faeciporci</name>
    <dbReference type="NCBI Taxonomy" id="797535"/>
    <lineage>
        <taxon>Bacteria</taxon>
        <taxon>Pseudomonadati</taxon>
        <taxon>Pseudomonadota</taxon>
        <taxon>Betaproteobacteria</taxon>
        <taxon>Burkholderiales</taxon>
        <taxon>Alcaligenaceae</taxon>
    </lineage>
</organism>
<evidence type="ECO:0000313" key="12">
    <source>
        <dbReference type="Proteomes" id="UP000608345"/>
    </source>
</evidence>
<dbReference type="RefSeq" id="WP_189384565.1">
    <property type="nucleotide sequence ID" value="NZ_BAABFY010000054.1"/>
</dbReference>
<name>A0A918JLK5_9BURK</name>
<feature type="domain" description="Formyl transferase C-terminal" evidence="10">
    <location>
        <begin position="210"/>
        <end position="308"/>
    </location>
</feature>
<proteinExistence type="inferred from homology"/>
<accession>A0A918JLK5</accession>
<dbReference type="InterPro" id="IPR011034">
    <property type="entry name" value="Formyl_transferase-like_C_sf"/>
</dbReference>
<dbReference type="InterPro" id="IPR002376">
    <property type="entry name" value="Formyl_transf_N"/>
</dbReference>
<dbReference type="InterPro" id="IPR005793">
    <property type="entry name" value="Formyl_trans_C"/>
</dbReference>
<comment type="caution">
    <text evidence="11">The sequence shown here is derived from an EMBL/GenBank/DDBJ whole genome shotgun (WGS) entry which is preliminary data.</text>
</comment>
<dbReference type="EC" id="2.1.2.9" evidence="3 8"/>
<evidence type="ECO:0000256" key="6">
    <source>
        <dbReference type="ARBA" id="ARBA00022917"/>
    </source>
</evidence>